<dbReference type="Gene3D" id="3.40.50.2300">
    <property type="match status" value="1"/>
</dbReference>
<evidence type="ECO:0000313" key="10">
    <source>
        <dbReference type="EMBL" id="MBD2183431.1"/>
    </source>
</evidence>
<dbReference type="CDD" id="cd17574">
    <property type="entry name" value="REC_OmpR"/>
    <property type="match status" value="1"/>
</dbReference>
<dbReference type="InterPro" id="IPR039420">
    <property type="entry name" value="WalR-like"/>
</dbReference>
<evidence type="ECO:0000256" key="4">
    <source>
        <dbReference type="ARBA" id="ARBA00023125"/>
    </source>
</evidence>
<evidence type="ECO:0000256" key="6">
    <source>
        <dbReference type="PROSITE-ProRule" id="PRU00169"/>
    </source>
</evidence>
<evidence type="ECO:0000256" key="3">
    <source>
        <dbReference type="ARBA" id="ARBA00023015"/>
    </source>
</evidence>
<dbReference type="AlphaFoldDB" id="A0A926VG94"/>
<dbReference type="SUPFAM" id="SSF52172">
    <property type="entry name" value="CheY-like"/>
    <property type="match status" value="1"/>
</dbReference>
<proteinExistence type="predicted"/>
<dbReference type="SUPFAM" id="SSF46894">
    <property type="entry name" value="C-terminal effector domain of the bipartite response regulators"/>
    <property type="match status" value="1"/>
</dbReference>
<dbReference type="SMART" id="SM00448">
    <property type="entry name" value="REC"/>
    <property type="match status" value="1"/>
</dbReference>
<dbReference type="InterPro" id="IPR036388">
    <property type="entry name" value="WH-like_DNA-bd_sf"/>
</dbReference>
<dbReference type="FunFam" id="1.10.10.10:FF:000005">
    <property type="entry name" value="Two-component system response regulator"/>
    <property type="match status" value="1"/>
</dbReference>
<reference evidence="10" key="1">
    <citation type="journal article" date="2015" name="ISME J.">
        <title>Draft Genome Sequence of Streptomyces incarnatus NRRL8089, which Produces the Nucleoside Antibiotic Sinefungin.</title>
        <authorList>
            <person name="Oshima K."/>
            <person name="Hattori M."/>
            <person name="Shimizu H."/>
            <person name="Fukuda K."/>
            <person name="Nemoto M."/>
            <person name="Inagaki K."/>
            <person name="Tamura T."/>
        </authorList>
    </citation>
    <scope>NUCLEOTIDE SEQUENCE</scope>
    <source>
        <strain evidence="10">FACHB-1375</strain>
    </source>
</reference>
<dbReference type="GO" id="GO:0000976">
    <property type="term" value="F:transcription cis-regulatory region binding"/>
    <property type="evidence" value="ECO:0007669"/>
    <property type="project" value="TreeGrafter"/>
</dbReference>
<evidence type="ECO:0000256" key="2">
    <source>
        <dbReference type="ARBA" id="ARBA00023012"/>
    </source>
</evidence>
<gene>
    <name evidence="10" type="ORF">H6G03_20615</name>
</gene>
<comment type="caution">
    <text evidence="10">The sequence shown here is derived from an EMBL/GenBank/DDBJ whole genome shotgun (WGS) entry which is preliminary data.</text>
</comment>
<dbReference type="InterPro" id="IPR001789">
    <property type="entry name" value="Sig_transdc_resp-reg_receiver"/>
</dbReference>
<feature type="DNA-binding region" description="OmpR/PhoB-type" evidence="7">
    <location>
        <begin position="132"/>
        <end position="230"/>
    </location>
</feature>
<keyword evidence="5" id="KW-0804">Transcription</keyword>
<dbReference type="PANTHER" id="PTHR48111">
    <property type="entry name" value="REGULATOR OF RPOS"/>
    <property type="match status" value="1"/>
</dbReference>
<sequence length="231" mass="26503">MSNVTLNQNPRVLVIETDETLAQNVSIDLRESGYEAVIAYDATIGLLRAKELEPDLIVVDRMLAGESGLSLCQNLRRAGNRSPVLLLMARDAVDDRVACLEAGADDYFLKPYRTETFLKLVRFYLQPEKDGSEQLRFGDLALDLGTRRALRNGRTIDLTMKEYELLKYLMEHPREVLTREQILENVWGDDFMGESNVIEVYIRYLRLKIEDEGEKRLIQTVRGVGYVLRET</sequence>
<dbReference type="GO" id="GO:0006355">
    <property type="term" value="P:regulation of DNA-templated transcription"/>
    <property type="evidence" value="ECO:0007669"/>
    <property type="project" value="InterPro"/>
</dbReference>
<dbReference type="Pfam" id="PF00486">
    <property type="entry name" value="Trans_reg_C"/>
    <property type="match status" value="1"/>
</dbReference>
<dbReference type="GO" id="GO:0005829">
    <property type="term" value="C:cytosol"/>
    <property type="evidence" value="ECO:0007669"/>
    <property type="project" value="TreeGrafter"/>
</dbReference>
<name>A0A926VG94_9CYAN</name>
<keyword evidence="3" id="KW-0805">Transcription regulation</keyword>
<evidence type="ECO:0000256" key="1">
    <source>
        <dbReference type="ARBA" id="ARBA00022553"/>
    </source>
</evidence>
<organism evidence="10 11">
    <name type="scientific">Aerosakkonema funiforme FACHB-1375</name>
    <dbReference type="NCBI Taxonomy" id="2949571"/>
    <lineage>
        <taxon>Bacteria</taxon>
        <taxon>Bacillati</taxon>
        <taxon>Cyanobacteriota</taxon>
        <taxon>Cyanophyceae</taxon>
        <taxon>Oscillatoriophycideae</taxon>
        <taxon>Aerosakkonematales</taxon>
        <taxon>Aerosakkonemataceae</taxon>
        <taxon>Aerosakkonema</taxon>
    </lineage>
</organism>
<keyword evidence="4 7" id="KW-0238">DNA-binding</keyword>
<evidence type="ECO:0000259" key="9">
    <source>
        <dbReference type="PROSITE" id="PS51755"/>
    </source>
</evidence>
<evidence type="ECO:0000256" key="5">
    <source>
        <dbReference type="ARBA" id="ARBA00023163"/>
    </source>
</evidence>
<dbReference type="Gene3D" id="1.10.10.10">
    <property type="entry name" value="Winged helix-like DNA-binding domain superfamily/Winged helix DNA-binding domain"/>
    <property type="match status" value="1"/>
</dbReference>
<dbReference type="InterPro" id="IPR016032">
    <property type="entry name" value="Sig_transdc_resp-reg_C-effctor"/>
</dbReference>
<dbReference type="GO" id="GO:0000156">
    <property type="term" value="F:phosphorelay response regulator activity"/>
    <property type="evidence" value="ECO:0007669"/>
    <property type="project" value="TreeGrafter"/>
</dbReference>
<keyword evidence="1 6" id="KW-0597">Phosphoprotein</keyword>
<accession>A0A926VG94</accession>
<dbReference type="PANTHER" id="PTHR48111:SF22">
    <property type="entry name" value="REGULATOR OF RPOS"/>
    <property type="match status" value="1"/>
</dbReference>
<dbReference type="NCBIfam" id="NF045914">
    <property type="entry name" value="RespRegNblR"/>
    <property type="match status" value="1"/>
</dbReference>
<feature type="modified residue" description="4-aspartylphosphate" evidence="6">
    <location>
        <position position="60"/>
    </location>
</feature>
<dbReference type="SMART" id="SM00862">
    <property type="entry name" value="Trans_reg_C"/>
    <property type="match status" value="1"/>
</dbReference>
<dbReference type="RefSeq" id="WP_190467837.1">
    <property type="nucleotide sequence ID" value="NZ_JACJPW010000055.1"/>
</dbReference>
<evidence type="ECO:0000313" key="11">
    <source>
        <dbReference type="Proteomes" id="UP000641646"/>
    </source>
</evidence>
<dbReference type="CDD" id="cd00383">
    <property type="entry name" value="trans_reg_C"/>
    <property type="match status" value="1"/>
</dbReference>
<dbReference type="Proteomes" id="UP000641646">
    <property type="component" value="Unassembled WGS sequence"/>
</dbReference>
<keyword evidence="2" id="KW-0902">Two-component regulatory system</keyword>
<keyword evidence="11" id="KW-1185">Reference proteome</keyword>
<feature type="domain" description="OmpR/PhoB-type" evidence="9">
    <location>
        <begin position="132"/>
        <end position="230"/>
    </location>
</feature>
<dbReference type="PROSITE" id="PS50110">
    <property type="entry name" value="RESPONSE_REGULATORY"/>
    <property type="match status" value="1"/>
</dbReference>
<evidence type="ECO:0000259" key="8">
    <source>
        <dbReference type="PROSITE" id="PS50110"/>
    </source>
</evidence>
<dbReference type="InterPro" id="IPR001867">
    <property type="entry name" value="OmpR/PhoB-type_DNA-bd"/>
</dbReference>
<dbReference type="InterPro" id="IPR011006">
    <property type="entry name" value="CheY-like_superfamily"/>
</dbReference>
<dbReference type="PROSITE" id="PS51755">
    <property type="entry name" value="OMPR_PHOB"/>
    <property type="match status" value="1"/>
</dbReference>
<dbReference type="Pfam" id="PF00072">
    <property type="entry name" value="Response_reg"/>
    <property type="match status" value="1"/>
</dbReference>
<reference evidence="10" key="2">
    <citation type="submission" date="2020-08" db="EMBL/GenBank/DDBJ databases">
        <authorList>
            <person name="Chen M."/>
            <person name="Teng W."/>
            <person name="Zhao L."/>
            <person name="Hu C."/>
            <person name="Zhou Y."/>
            <person name="Han B."/>
            <person name="Song L."/>
            <person name="Shu W."/>
        </authorList>
    </citation>
    <scope>NUCLEOTIDE SEQUENCE</scope>
    <source>
        <strain evidence="10">FACHB-1375</strain>
    </source>
</reference>
<feature type="domain" description="Response regulatory" evidence="8">
    <location>
        <begin position="11"/>
        <end position="125"/>
    </location>
</feature>
<protein>
    <submittedName>
        <fullName evidence="10">Response regulator transcription factor</fullName>
    </submittedName>
</protein>
<dbReference type="EMBL" id="JACJPW010000055">
    <property type="protein sequence ID" value="MBD2183431.1"/>
    <property type="molecule type" value="Genomic_DNA"/>
</dbReference>
<evidence type="ECO:0000256" key="7">
    <source>
        <dbReference type="PROSITE-ProRule" id="PRU01091"/>
    </source>
</evidence>
<dbReference type="GO" id="GO:0032993">
    <property type="term" value="C:protein-DNA complex"/>
    <property type="evidence" value="ECO:0007669"/>
    <property type="project" value="TreeGrafter"/>
</dbReference>